<evidence type="ECO:0000259" key="5">
    <source>
        <dbReference type="PROSITE" id="PS51778"/>
    </source>
</evidence>
<protein>
    <recommendedName>
        <fullName evidence="5">VASt domain-containing protein</fullName>
    </recommendedName>
</protein>
<feature type="transmembrane region" description="Helical" evidence="4">
    <location>
        <begin position="369"/>
        <end position="387"/>
    </location>
</feature>
<dbReference type="Pfam" id="PF16016">
    <property type="entry name" value="VASt"/>
    <property type="match status" value="1"/>
</dbReference>
<organism evidence="6 7">
    <name type="scientific">Reticulomyxa filosa</name>
    <dbReference type="NCBI Taxonomy" id="46433"/>
    <lineage>
        <taxon>Eukaryota</taxon>
        <taxon>Sar</taxon>
        <taxon>Rhizaria</taxon>
        <taxon>Retaria</taxon>
        <taxon>Foraminifera</taxon>
        <taxon>Monothalamids</taxon>
        <taxon>Reticulomyxidae</taxon>
        <taxon>Reticulomyxa</taxon>
    </lineage>
</organism>
<dbReference type="GO" id="GO:0120015">
    <property type="term" value="F:sterol transfer activity"/>
    <property type="evidence" value="ECO:0007669"/>
    <property type="project" value="TreeGrafter"/>
</dbReference>
<dbReference type="InterPro" id="IPR031968">
    <property type="entry name" value="VASt"/>
</dbReference>
<dbReference type="Proteomes" id="UP000023152">
    <property type="component" value="Unassembled WGS sequence"/>
</dbReference>
<comment type="caution">
    <text evidence="6">The sequence shown here is derived from an EMBL/GenBank/DDBJ whole genome shotgun (WGS) entry which is preliminary data.</text>
</comment>
<feature type="domain" description="VASt" evidence="5">
    <location>
        <begin position="44"/>
        <end position="235"/>
    </location>
</feature>
<proteinExistence type="predicted"/>
<name>X6LYR9_RETFI</name>
<evidence type="ECO:0000256" key="1">
    <source>
        <dbReference type="ARBA" id="ARBA00004370"/>
    </source>
</evidence>
<feature type="compositionally biased region" description="Basic residues" evidence="3">
    <location>
        <begin position="264"/>
        <end position="293"/>
    </location>
</feature>
<accession>X6LYR9</accession>
<dbReference type="AlphaFoldDB" id="X6LYR9"/>
<dbReference type="PROSITE" id="PS51778">
    <property type="entry name" value="VAST"/>
    <property type="match status" value="1"/>
</dbReference>
<keyword evidence="2 4" id="KW-0472">Membrane</keyword>
<gene>
    <name evidence="6" type="ORF">RFI_30322</name>
</gene>
<reference evidence="6 7" key="1">
    <citation type="journal article" date="2013" name="Curr. Biol.">
        <title>The Genome of the Foraminiferan Reticulomyxa filosa.</title>
        <authorList>
            <person name="Glockner G."/>
            <person name="Hulsmann N."/>
            <person name="Schleicher M."/>
            <person name="Noegel A.A."/>
            <person name="Eichinger L."/>
            <person name="Gallinger C."/>
            <person name="Pawlowski J."/>
            <person name="Sierra R."/>
            <person name="Euteneuer U."/>
            <person name="Pillet L."/>
            <person name="Moustafa A."/>
            <person name="Platzer M."/>
            <person name="Groth M."/>
            <person name="Szafranski K."/>
            <person name="Schliwa M."/>
        </authorList>
    </citation>
    <scope>NUCLEOTIDE SEQUENCE [LARGE SCALE GENOMIC DNA]</scope>
</reference>
<evidence type="ECO:0000313" key="7">
    <source>
        <dbReference type="Proteomes" id="UP000023152"/>
    </source>
</evidence>
<dbReference type="GO" id="GO:0140268">
    <property type="term" value="C:endoplasmic reticulum-plasma membrane contact site"/>
    <property type="evidence" value="ECO:0007669"/>
    <property type="project" value="TreeGrafter"/>
</dbReference>
<sequence>DENNKNDEMVASPSLAEKLSGLNEDLNYLPDYKVGKVGMPLKLEFEPIVSHEFDCAIKDMWKWFFSEDAKYPIKEYLTENPKNRDVVSSKWENWYTHNGRSWQKRDVQLITKLDDLPAFVALSGTVATESRVERSERACQASDNAFVWHRMTQAKDVPFGDTYTMHEKWEWRQKCVFVAANQPLKLTTICKVLFACEWHKSSFFKGQIKTRSLKGCKDDIEKYVVVIDTKIQDFVKEAKRCAAEAKVSPKKDKDKDKDKDKKKAQVHISGKTKKKDKDKKAKVKKKKSKKSCKEKRANKDMEPSTIPIVTGANTMMSASGIVATKDDLFKVGDERGLISEHEYDVVLKWGKRDSKCKCRFLFSLDKHTSWIYVLVLLVIVLVFLYVLQHVRDKALCQFIQNIENKTHPLTQFWDFYQCQAKLS</sequence>
<dbReference type="PANTHER" id="PTHR23319">
    <property type="entry name" value="GRAM DOMAIN CONTAINING 1B, ISOFORM E"/>
    <property type="match status" value="1"/>
</dbReference>
<keyword evidence="4" id="KW-0812">Transmembrane</keyword>
<feature type="non-terminal residue" evidence="6">
    <location>
        <position position="1"/>
    </location>
</feature>
<dbReference type="InterPro" id="IPR051482">
    <property type="entry name" value="Cholesterol_transport"/>
</dbReference>
<evidence type="ECO:0000256" key="4">
    <source>
        <dbReference type="SAM" id="Phobius"/>
    </source>
</evidence>
<keyword evidence="7" id="KW-1185">Reference proteome</keyword>
<dbReference type="PANTHER" id="PTHR23319:SF34">
    <property type="entry name" value="C2 DOMAIN-CONTAINING PROTEIN"/>
    <property type="match status" value="1"/>
</dbReference>
<feature type="compositionally biased region" description="Basic and acidic residues" evidence="3">
    <location>
        <begin position="245"/>
        <end position="263"/>
    </location>
</feature>
<feature type="region of interest" description="Disordered" evidence="3">
    <location>
        <begin position="245"/>
        <end position="305"/>
    </location>
</feature>
<evidence type="ECO:0000256" key="3">
    <source>
        <dbReference type="SAM" id="MobiDB-lite"/>
    </source>
</evidence>
<evidence type="ECO:0000313" key="6">
    <source>
        <dbReference type="EMBL" id="ETO07073.1"/>
    </source>
</evidence>
<dbReference type="GO" id="GO:0005789">
    <property type="term" value="C:endoplasmic reticulum membrane"/>
    <property type="evidence" value="ECO:0007669"/>
    <property type="project" value="TreeGrafter"/>
</dbReference>
<evidence type="ECO:0000256" key="2">
    <source>
        <dbReference type="ARBA" id="ARBA00023136"/>
    </source>
</evidence>
<comment type="subcellular location">
    <subcellularLocation>
        <location evidence="1">Membrane</location>
    </subcellularLocation>
</comment>
<dbReference type="GO" id="GO:0032934">
    <property type="term" value="F:sterol binding"/>
    <property type="evidence" value="ECO:0007669"/>
    <property type="project" value="TreeGrafter"/>
</dbReference>
<dbReference type="EMBL" id="ASPP01026535">
    <property type="protein sequence ID" value="ETO07073.1"/>
    <property type="molecule type" value="Genomic_DNA"/>
</dbReference>
<keyword evidence="4" id="KW-1133">Transmembrane helix</keyword>
<dbReference type="GO" id="GO:0005886">
    <property type="term" value="C:plasma membrane"/>
    <property type="evidence" value="ECO:0007669"/>
    <property type="project" value="TreeGrafter"/>
</dbReference>
<dbReference type="GO" id="GO:0032366">
    <property type="term" value="P:intracellular sterol transport"/>
    <property type="evidence" value="ECO:0007669"/>
    <property type="project" value="TreeGrafter"/>
</dbReference>